<evidence type="ECO:0000256" key="5">
    <source>
        <dbReference type="ARBA" id="ARBA00022984"/>
    </source>
</evidence>
<proteinExistence type="inferred from homology"/>
<keyword evidence="6 7" id="KW-0961">Cell wall biogenesis/degradation</keyword>
<feature type="active site" description="Proton donor/acceptor" evidence="7">
    <location>
        <position position="138"/>
    </location>
</feature>
<dbReference type="Proteomes" id="UP000601736">
    <property type="component" value="Unassembled WGS sequence"/>
</dbReference>
<keyword evidence="4 7" id="KW-0133">Cell shape</keyword>
<dbReference type="InterPro" id="IPR005490">
    <property type="entry name" value="LD_TPept_cat_dom"/>
</dbReference>
<feature type="domain" description="L,D-TPase catalytic" evidence="9">
    <location>
        <begin position="24"/>
        <end position="181"/>
    </location>
</feature>
<dbReference type="AlphaFoldDB" id="A0A1I4R0F8"/>
<evidence type="ECO:0000256" key="8">
    <source>
        <dbReference type="SAM" id="SignalP"/>
    </source>
</evidence>
<dbReference type="CDD" id="cd16913">
    <property type="entry name" value="YkuD_like"/>
    <property type="match status" value="1"/>
</dbReference>
<evidence type="ECO:0000313" key="11">
    <source>
        <dbReference type="EMBL" id="SFM45575.1"/>
    </source>
</evidence>
<evidence type="ECO:0000256" key="3">
    <source>
        <dbReference type="ARBA" id="ARBA00022679"/>
    </source>
</evidence>
<accession>A0A1I4R0F8</accession>
<protein>
    <submittedName>
        <fullName evidence="11">L,D-transpeptidase catalytic domain</fullName>
    </submittedName>
</protein>
<name>A0A1I4R0F8_9PROT</name>
<dbReference type="GO" id="GO:0009252">
    <property type="term" value="P:peptidoglycan biosynthetic process"/>
    <property type="evidence" value="ECO:0007669"/>
    <property type="project" value="UniProtKB-UniPathway"/>
</dbReference>
<feature type="active site" description="Nucleophile" evidence="7">
    <location>
        <position position="157"/>
    </location>
</feature>
<dbReference type="GO" id="GO:0016740">
    <property type="term" value="F:transferase activity"/>
    <property type="evidence" value="ECO:0007669"/>
    <property type="project" value="UniProtKB-KW"/>
</dbReference>
<keyword evidence="3" id="KW-0808">Transferase</keyword>
<dbReference type="UniPathway" id="UPA00219"/>
<dbReference type="GO" id="GO:0008360">
    <property type="term" value="P:regulation of cell shape"/>
    <property type="evidence" value="ECO:0007669"/>
    <property type="project" value="UniProtKB-UniRule"/>
</dbReference>
<evidence type="ECO:0000259" key="9">
    <source>
        <dbReference type="PROSITE" id="PS52029"/>
    </source>
</evidence>
<dbReference type="PROSITE" id="PS52029">
    <property type="entry name" value="LD_TPASE"/>
    <property type="match status" value="1"/>
</dbReference>
<comment type="pathway">
    <text evidence="1 7">Cell wall biogenesis; peptidoglycan biosynthesis.</text>
</comment>
<evidence type="ECO:0000313" key="12">
    <source>
        <dbReference type="Proteomes" id="UP000199561"/>
    </source>
</evidence>
<evidence type="ECO:0000256" key="4">
    <source>
        <dbReference type="ARBA" id="ARBA00022960"/>
    </source>
</evidence>
<feature type="chain" id="PRO_5042685670" evidence="8">
    <location>
        <begin position="21"/>
        <end position="181"/>
    </location>
</feature>
<evidence type="ECO:0000256" key="7">
    <source>
        <dbReference type="PROSITE-ProRule" id="PRU01373"/>
    </source>
</evidence>
<dbReference type="EMBL" id="CAJNAP010000023">
    <property type="protein sequence ID" value="CAE6509404.1"/>
    <property type="molecule type" value="Genomic_DNA"/>
</dbReference>
<feature type="signal peptide" evidence="8">
    <location>
        <begin position="1"/>
        <end position="20"/>
    </location>
</feature>
<dbReference type="GO" id="GO:0004180">
    <property type="term" value="F:carboxypeptidase activity"/>
    <property type="evidence" value="ECO:0007669"/>
    <property type="project" value="UniProtKB-ARBA"/>
</dbReference>
<dbReference type="SUPFAM" id="SSF141523">
    <property type="entry name" value="L,D-transpeptidase catalytic domain-like"/>
    <property type="match status" value="1"/>
</dbReference>
<evidence type="ECO:0000313" key="10">
    <source>
        <dbReference type="EMBL" id="CAE6509404.1"/>
    </source>
</evidence>
<sequence length="181" mass="20630">MYRKLLILIVFLFFSLPSSAHQDIWINVDTENLTLAVMNGEAIEVVFDNIAIGRFGASKARMKNDDRTPLGSFRIGWIKEKSQYYRFYGFNYPTREVADLALAENRIDKDTWQTIINAIEAGRIPPQNTPLGGYLGIHGIGKGDRKVHEQFNWTNGCIALTNEQLDKLSKWLKPGVLVEIR</sequence>
<keyword evidence="12" id="KW-1185">Reference proteome</keyword>
<evidence type="ECO:0000256" key="2">
    <source>
        <dbReference type="ARBA" id="ARBA00005992"/>
    </source>
</evidence>
<reference evidence="10" key="2">
    <citation type="submission" date="2021-02" db="EMBL/GenBank/DDBJ databases">
        <authorList>
            <person name="Han P."/>
        </authorList>
    </citation>
    <scope>NUCLEOTIDE SEQUENCE</scope>
    <source>
        <strain evidence="10">Nitrosomonas nitrosa 18-3D</strain>
    </source>
</reference>
<gene>
    <name evidence="10" type="ORF">NMYAN_30165</name>
    <name evidence="11" type="ORF">SAMN05421880_11713</name>
</gene>
<dbReference type="Gene3D" id="2.40.440.10">
    <property type="entry name" value="L,D-transpeptidase catalytic domain-like"/>
    <property type="match status" value="1"/>
</dbReference>
<keyword evidence="8" id="KW-0732">Signal</keyword>
<dbReference type="InterPro" id="IPR038063">
    <property type="entry name" value="Transpep_catalytic_dom"/>
</dbReference>
<comment type="similarity">
    <text evidence="2">Belongs to the YkuD family.</text>
</comment>
<dbReference type="Pfam" id="PF03734">
    <property type="entry name" value="YkuD"/>
    <property type="match status" value="1"/>
</dbReference>
<evidence type="ECO:0000256" key="6">
    <source>
        <dbReference type="ARBA" id="ARBA00023316"/>
    </source>
</evidence>
<reference evidence="11 12" key="1">
    <citation type="submission" date="2016-10" db="EMBL/GenBank/DDBJ databases">
        <authorList>
            <person name="de Groot N.N."/>
        </authorList>
    </citation>
    <scope>NUCLEOTIDE SEQUENCE [LARGE SCALE GENOMIC DNA]</scope>
    <source>
        <strain evidence="11 12">Nm146</strain>
    </source>
</reference>
<dbReference type="OrthoDB" id="9809748at2"/>
<dbReference type="EMBL" id="FOUF01000017">
    <property type="protein sequence ID" value="SFM45575.1"/>
    <property type="molecule type" value="Genomic_DNA"/>
</dbReference>
<evidence type="ECO:0000256" key="1">
    <source>
        <dbReference type="ARBA" id="ARBA00004752"/>
    </source>
</evidence>
<dbReference type="RefSeq" id="WP_090669615.1">
    <property type="nucleotide sequence ID" value="NZ_CAJNAP010000023.1"/>
</dbReference>
<dbReference type="PANTHER" id="PTHR36699">
    <property type="entry name" value="LD-TRANSPEPTIDASE"/>
    <property type="match status" value="1"/>
</dbReference>
<dbReference type="PANTHER" id="PTHR36699:SF1">
    <property type="entry name" value="L,D-TRANSPEPTIDASE YAFK-RELATED"/>
    <property type="match status" value="1"/>
</dbReference>
<dbReference type="Proteomes" id="UP000199561">
    <property type="component" value="Unassembled WGS sequence"/>
</dbReference>
<organism evidence="11 12">
    <name type="scientific">Nitrosomonas nitrosa</name>
    <dbReference type="NCBI Taxonomy" id="52442"/>
    <lineage>
        <taxon>Bacteria</taxon>
        <taxon>Pseudomonadati</taxon>
        <taxon>Pseudomonadota</taxon>
        <taxon>Betaproteobacteria</taxon>
        <taxon>Nitrosomonadales</taxon>
        <taxon>Nitrosomonadaceae</taxon>
        <taxon>Nitrosomonas</taxon>
    </lineage>
</organism>
<dbReference type="STRING" id="52442.SAMN05421880_11713"/>
<keyword evidence="5 7" id="KW-0573">Peptidoglycan synthesis</keyword>
<dbReference type="GO" id="GO:0071555">
    <property type="term" value="P:cell wall organization"/>
    <property type="evidence" value="ECO:0007669"/>
    <property type="project" value="UniProtKB-UniRule"/>
</dbReference>